<evidence type="ECO:0000313" key="1">
    <source>
        <dbReference type="EMBL" id="GIQ87823.1"/>
    </source>
</evidence>
<proteinExistence type="predicted"/>
<organism evidence="1 2">
    <name type="scientific">Kipferlia bialata</name>
    <dbReference type="NCBI Taxonomy" id="797122"/>
    <lineage>
        <taxon>Eukaryota</taxon>
        <taxon>Metamonada</taxon>
        <taxon>Carpediemonas-like organisms</taxon>
        <taxon>Kipferlia</taxon>
    </lineage>
</organism>
<dbReference type="Proteomes" id="UP000265618">
    <property type="component" value="Unassembled WGS sequence"/>
</dbReference>
<name>A0A9K3GLZ6_9EUKA</name>
<reference evidence="1 2" key="1">
    <citation type="journal article" date="2018" name="PLoS ONE">
        <title>The draft genome of Kipferlia bialata reveals reductive genome evolution in fornicate parasites.</title>
        <authorList>
            <person name="Tanifuji G."/>
            <person name="Takabayashi S."/>
            <person name="Kume K."/>
            <person name="Takagi M."/>
            <person name="Nakayama T."/>
            <person name="Kamikawa R."/>
            <person name="Inagaki Y."/>
            <person name="Hashimoto T."/>
        </authorList>
    </citation>
    <scope>NUCLEOTIDE SEQUENCE [LARGE SCALE GENOMIC DNA]</scope>
    <source>
        <strain evidence="1">NY0173</strain>
    </source>
</reference>
<accession>A0A9K3GLZ6</accession>
<sequence>EAGIGSALDLFELLELSNAMAKETDQLDSNAMAKETDQLDREVQALFLAALLGDETKDCIGVVIRTSEESFDVYCPHYGITAEVMLAEISVGSKVYDEDRMSLCLYGWDIARGIIPAEQMQAHIAHQQATGVLRTNRGAQEDPEDEEGFHGRVVQGTGLGKALAQMKVAETGGYTTDAVGALVNKEIQPFSFINITVKGVRMDSKGRPRIVFVPRVDQPLLKDAPEQQKEELQEDI</sequence>
<comment type="caution">
    <text evidence="1">The sequence shown here is derived from an EMBL/GenBank/DDBJ whole genome shotgun (WGS) entry which is preliminary data.</text>
</comment>
<evidence type="ECO:0000313" key="2">
    <source>
        <dbReference type="Proteomes" id="UP000265618"/>
    </source>
</evidence>
<dbReference type="AlphaFoldDB" id="A0A9K3GLZ6"/>
<keyword evidence="2" id="KW-1185">Reference proteome</keyword>
<feature type="non-terminal residue" evidence="1">
    <location>
        <position position="236"/>
    </location>
</feature>
<gene>
    <name evidence="1" type="ORF">KIPB_009939</name>
</gene>
<protein>
    <submittedName>
        <fullName evidence="1">Uncharacterized protein</fullName>
    </submittedName>
</protein>
<dbReference type="EMBL" id="BDIP01003528">
    <property type="protein sequence ID" value="GIQ87823.1"/>
    <property type="molecule type" value="Genomic_DNA"/>
</dbReference>